<sequence>MKTLEDIKILNEAEEITLQIYSVIKSLPAVEKFGLSSQISRATVSVCANIAEGFYRDTHKDFRHFLVISRGSIGETIVLLRICSKLKYIDLADYEIIKSKYEKLIISINALIKYLKNHD</sequence>
<dbReference type="InterPro" id="IPR036583">
    <property type="entry name" value="23S_rRNA_IVS_sf"/>
</dbReference>
<evidence type="ECO:0000313" key="2">
    <source>
        <dbReference type="Proteomes" id="UP000034797"/>
    </source>
</evidence>
<dbReference type="AlphaFoldDB" id="A0A0G1NQR9"/>
<protein>
    <submittedName>
        <fullName evidence="1">S23 ribosomal</fullName>
    </submittedName>
</protein>
<evidence type="ECO:0000313" key="1">
    <source>
        <dbReference type="EMBL" id="KKT86554.1"/>
    </source>
</evidence>
<dbReference type="CDD" id="cd16377">
    <property type="entry name" value="23S_rRNA_IVP_like"/>
    <property type="match status" value="1"/>
</dbReference>
<reference evidence="1 2" key="1">
    <citation type="journal article" date="2015" name="Nature">
        <title>rRNA introns, odd ribosomes, and small enigmatic genomes across a large radiation of phyla.</title>
        <authorList>
            <person name="Brown C.T."/>
            <person name="Hug L.A."/>
            <person name="Thomas B.C."/>
            <person name="Sharon I."/>
            <person name="Castelle C.J."/>
            <person name="Singh A."/>
            <person name="Wilkins M.J."/>
            <person name="Williams K.H."/>
            <person name="Banfield J.F."/>
        </authorList>
    </citation>
    <scope>NUCLEOTIDE SEQUENCE [LARGE SCALE GENOMIC DNA]</scope>
</reference>
<gene>
    <name evidence="1" type="ORF">UW84_C0009G0011</name>
</gene>
<dbReference type="PANTHER" id="PTHR38471:SF2">
    <property type="entry name" value="FOUR HELIX BUNDLE PROTEIN"/>
    <property type="match status" value="1"/>
</dbReference>
<dbReference type="Pfam" id="PF05635">
    <property type="entry name" value="23S_rRNA_IVP"/>
    <property type="match status" value="1"/>
</dbReference>
<accession>A0A0G1NQR9</accession>
<organism evidence="1 2">
    <name type="scientific">Candidatus Collierbacteria bacterium GW2011_GWA2_44_99</name>
    <dbReference type="NCBI Taxonomy" id="1618380"/>
    <lineage>
        <taxon>Bacteria</taxon>
        <taxon>Candidatus Collieribacteriota</taxon>
    </lineage>
</organism>
<proteinExistence type="predicted"/>
<comment type="caution">
    <text evidence="1">The sequence shown here is derived from an EMBL/GenBank/DDBJ whole genome shotgun (WGS) entry which is preliminary data.</text>
</comment>
<dbReference type="NCBIfam" id="TIGR02436">
    <property type="entry name" value="four helix bundle protein"/>
    <property type="match status" value="1"/>
</dbReference>
<dbReference type="SUPFAM" id="SSF158446">
    <property type="entry name" value="IVS-encoded protein-like"/>
    <property type="match status" value="1"/>
</dbReference>
<dbReference type="InterPro" id="IPR012657">
    <property type="entry name" value="23S_rRNA-intervening_sequence"/>
</dbReference>
<dbReference type="Proteomes" id="UP000034797">
    <property type="component" value="Unassembled WGS sequence"/>
</dbReference>
<dbReference type="Gene3D" id="1.20.1440.60">
    <property type="entry name" value="23S rRNA-intervening sequence"/>
    <property type="match status" value="1"/>
</dbReference>
<dbReference type="EMBL" id="LCJW01000009">
    <property type="protein sequence ID" value="KKT86554.1"/>
    <property type="molecule type" value="Genomic_DNA"/>
</dbReference>
<name>A0A0G1NQR9_9BACT</name>
<dbReference type="PANTHER" id="PTHR38471">
    <property type="entry name" value="FOUR HELIX BUNDLE PROTEIN"/>
    <property type="match status" value="1"/>
</dbReference>